<evidence type="ECO:0000256" key="12">
    <source>
        <dbReference type="SAM" id="Phobius"/>
    </source>
</evidence>
<sequence length="445" mass="51110">MVLKRALGFLKGLLYEPYGFLFLSPLLLIADVLFSYLIVEKVPYTEIDWVAYMQQVAGFLNGTLDYDKLEGQTGPCVYPAGYIYIYTFLYWLTSAGTAIKIAQFVFLALYIATLVLVFNIYRLSFHVPPYALVFMCVVSYRVHSIYLLRLFNDPVAMFFLYASINALLYNRFTIGSVLFSLGVSVKMNILLFSPGFLIALVWHRGLFATIGHLFECFAVQLAVGTPFLFHNAWAYVSRAFDFGRQFMFVWTVNWKFLPEDTFLDRRFHLLLLSVHLCLLFIFFWKFVRSRGGLWNYLCIFDPERNPKLDPSAILYPLFMSNFVGIIVSRSLHYQFYVWYYHTIPYLLWCVKGFSVPVRLLILGLIEICWNTYPSTIWSSGLLHACHLSILVGLIMGSVPMKSISLHANKETTKNTANTPSKNQASSARKKAFKGSRTSSGKQKQA</sequence>
<keyword evidence="7" id="KW-0256">Endoplasmic reticulum</keyword>
<reference evidence="14" key="2">
    <citation type="submission" date="2023-11" db="UniProtKB">
        <authorList>
            <consortium name="WormBaseParasite"/>
        </authorList>
    </citation>
    <scope>IDENTIFICATION</scope>
</reference>
<comment type="catalytic activity">
    <reaction evidence="10">
        <text>an alpha-D-Man-(1-&gt;2)-alpha-D-Man-(1-&gt;2)-alpha-D-Man-(1-&gt;3)-[alpha-D-Man-(1-&gt;6)]-beta-D-Man-(1-&gt;4)-beta-D-GlcNAc-(1-&gt;4)-alpha-D-GlcNAc-diphospho-di-trans,poly-cis-dolichol + a di-trans,poly-cis-dolichyl beta-D-mannosyl phosphate = an alpha-D-Man-(1-&gt;2)-alpha-D-Man-(1-&gt;2)-alpha-D-Man-(1-&gt;3)-[alpha-D-Man-(1-&gt;3)-alpha-D-Man-(1-&gt;6)]-beta-D-Man-(1-&gt;4)-beta-D-GlcNAc-(1-&gt;4)-alpha-D-GlcNAc-diphospho-di-trans,poly-cis-dolichol + a di-trans,poly-cis-dolichyl phosphate + H(+)</text>
        <dbReference type="Rhea" id="RHEA:29527"/>
        <dbReference type="Rhea" id="RHEA-COMP:19498"/>
        <dbReference type="Rhea" id="RHEA-COMP:19501"/>
        <dbReference type="Rhea" id="RHEA-COMP:19516"/>
        <dbReference type="Rhea" id="RHEA-COMP:19517"/>
        <dbReference type="ChEBI" id="CHEBI:15378"/>
        <dbReference type="ChEBI" id="CHEBI:57683"/>
        <dbReference type="ChEBI" id="CHEBI:58211"/>
        <dbReference type="ChEBI" id="CHEBI:132515"/>
        <dbReference type="ChEBI" id="CHEBI:132516"/>
        <dbReference type="EC" id="2.4.1.258"/>
    </reaction>
    <physiologicalReaction direction="left-to-right" evidence="10">
        <dbReference type="Rhea" id="RHEA:29528"/>
    </physiologicalReaction>
</comment>
<feature type="transmembrane region" description="Helical" evidence="12">
    <location>
        <begin position="72"/>
        <end position="92"/>
    </location>
</feature>
<evidence type="ECO:0000256" key="7">
    <source>
        <dbReference type="ARBA" id="ARBA00022824"/>
    </source>
</evidence>
<dbReference type="Pfam" id="PF05208">
    <property type="entry name" value="ALG3"/>
    <property type="match status" value="1"/>
</dbReference>
<evidence type="ECO:0000256" key="10">
    <source>
        <dbReference type="ARBA" id="ARBA00049506"/>
    </source>
</evidence>
<dbReference type="AlphaFoldDB" id="A0AA85KFY4"/>
<evidence type="ECO:0000256" key="11">
    <source>
        <dbReference type="SAM" id="MobiDB-lite"/>
    </source>
</evidence>
<feature type="transmembrane region" description="Helical" evidence="12">
    <location>
        <begin position="178"/>
        <end position="202"/>
    </location>
</feature>
<evidence type="ECO:0000256" key="9">
    <source>
        <dbReference type="ARBA" id="ARBA00023136"/>
    </source>
</evidence>
<evidence type="ECO:0000313" key="14">
    <source>
        <dbReference type="WBParaSite" id="TREG1_87510.1"/>
    </source>
</evidence>
<keyword evidence="9 12" id="KW-0472">Membrane</keyword>
<dbReference type="Proteomes" id="UP000050795">
    <property type="component" value="Unassembled WGS sequence"/>
</dbReference>
<evidence type="ECO:0000256" key="8">
    <source>
        <dbReference type="ARBA" id="ARBA00022989"/>
    </source>
</evidence>
<accession>A0AA85KFY4</accession>
<feature type="transmembrane region" description="Helical" evidence="12">
    <location>
        <begin position="312"/>
        <end position="331"/>
    </location>
</feature>
<feature type="compositionally biased region" description="Polar residues" evidence="11">
    <location>
        <begin position="435"/>
        <end position="445"/>
    </location>
</feature>
<dbReference type="PANTHER" id="PTHR12646:SF0">
    <property type="entry name" value="DOL-P-MAN:MAN(5)GLCNAC(2)-PP-DOL ALPHA-1,3-MANNOSYLTRANSFERASE"/>
    <property type="match status" value="1"/>
</dbReference>
<keyword evidence="6 12" id="KW-0812">Transmembrane</keyword>
<dbReference type="WBParaSite" id="TREG1_87510.1">
    <property type="protein sequence ID" value="TREG1_87510.1"/>
    <property type="gene ID" value="TREG1_87510"/>
</dbReference>
<feature type="transmembrane region" description="Helical" evidence="12">
    <location>
        <begin position="214"/>
        <end position="236"/>
    </location>
</feature>
<dbReference type="InterPro" id="IPR007873">
    <property type="entry name" value="Glycosyltransferase_ALG3"/>
</dbReference>
<feature type="transmembrane region" description="Helical" evidence="12">
    <location>
        <begin position="104"/>
        <end position="121"/>
    </location>
</feature>
<evidence type="ECO:0000256" key="5">
    <source>
        <dbReference type="ARBA" id="ARBA00022679"/>
    </source>
</evidence>
<keyword evidence="5" id="KW-0808">Transferase</keyword>
<feature type="transmembrane region" description="Helical" evidence="12">
    <location>
        <begin position="155"/>
        <end position="172"/>
    </location>
</feature>
<evidence type="ECO:0000256" key="3">
    <source>
        <dbReference type="ARBA" id="ARBA00011964"/>
    </source>
</evidence>
<evidence type="ECO:0000256" key="1">
    <source>
        <dbReference type="ARBA" id="ARBA00004477"/>
    </source>
</evidence>
<evidence type="ECO:0000256" key="2">
    <source>
        <dbReference type="ARBA" id="ARBA00004922"/>
    </source>
</evidence>
<evidence type="ECO:0000256" key="4">
    <source>
        <dbReference type="ARBA" id="ARBA00022676"/>
    </source>
</evidence>
<feature type="transmembrane region" description="Helical" evidence="12">
    <location>
        <begin position="377"/>
        <end position="398"/>
    </location>
</feature>
<keyword evidence="13" id="KW-1185">Reference proteome</keyword>
<protein>
    <recommendedName>
        <fullName evidence="3">dolichyl-P-Man:Man5GlcNAc2-PP-dolichol alpha-1,3-mannosyltransferase</fullName>
        <ecNumber evidence="3">2.4.1.258</ecNumber>
    </recommendedName>
</protein>
<keyword evidence="8 12" id="KW-1133">Transmembrane helix</keyword>
<reference evidence="13" key="1">
    <citation type="submission" date="2022-06" db="EMBL/GenBank/DDBJ databases">
        <authorList>
            <person name="Berger JAMES D."/>
            <person name="Berger JAMES D."/>
        </authorList>
    </citation>
    <scope>NUCLEOTIDE SEQUENCE [LARGE SCALE GENOMIC DNA]</scope>
</reference>
<feature type="region of interest" description="Disordered" evidence="11">
    <location>
        <begin position="409"/>
        <end position="445"/>
    </location>
</feature>
<dbReference type="GO" id="GO:0052925">
    <property type="term" value="F:dol-P-Man:Man(5)GlcNAc(2)-PP-Dol alpha-1,3-mannosyltransferase activity"/>
    <property type="evidence" value="ECO:0007669"/>
    <property type="project" value="UniProtKB-EC"/>
</dbReference>
<comment type="subcellular location">
    <subcellularLocation>
        <location evidence="1">Endoplasmic reticulum membrane</location>
        <topology evidence="1">Multi-pass membrane protein</topology>
    </subcellularLocation>
</comment>
<organism evidence="13 14">
    <name type="scientific">Trichobilharzia regenti</name>
    <name type="common">Nasal bird schistosome</name>
    <dbReference type="NCBI Taxonomy" id="157069"/>
    <lineage>
        <taxon>Eukaryota</taxon>
        <taxon>Metazoa</taxon>
        <taxon>Spiralia</taxon>
        <taxon>Lophotrochozoa</taxon>
        <taxon>Platyhelminthes</taxon>
        <taxon>Trematoda</taxon>
        <taxon>Digenea</taxon>
        <taxon>Strigeidida</taxon>
        <taxon>Schistosomatoidea</taxon>
        <taxon>Schistosomatidae</taxon>
        <taxon>Trichobilharzia</taxon>
    </lineage>
</organism>
<dbReference type="PANTHER" id="PTHR12646">
    <property type="entry name" value="NOT56 - RELATED"/>
    <property type="match status" value="1"/>
</dbReference>
<evidence type="ECO:0000313" key="13">
    <source>
        <dbReference type="Proteomes" id="UP000050795"/>
    </source>
</evidence>
<evidence type="ECO:0000256" key="6">
    <source>
        <dbReference type="ARBA" id="ARBA00022692"/>
    </source>
</evidence>
<proteinExistence type="predicted"/>
<feature type="transmembrane region" description="Helical" evidence="12">
    <location>
        <begin position="269"/>
        <end position="287"/>
    </location>
</feature>
<keyword evidence="4" id="KW-0328">Glycosyltransferase</keyword>
<dbReference type="GO" id="GO:0005789">
    <property type="term" value="C:endoplasmic reticulum membrane"/>
    <property type="evidence" value="ECO:0007669"/>
    <property type="project" value="UniProtKB-SubCell"/>
</dbReference>
<comment type="pathway">
    <text evidence="2">Protein modification; protein glycosylation.</text>
</comment>
<name>A0AA85KFY4_TRIRE</name>
<feature type="transmembrane region" description="Helical" evidence="12">
    <location>
        <begin position="20"/>
        <end position="39"/>
    </location>
</feature>
<dbReference type="EC" id="2.4.1.258" evidence="3"/>
<feature type="transmembrane region" description="Helical" evidence="12">
    <location>
        <begin position="343"/>
        <end position="365"/>
    </location>
</feature>